<gene>
    <name evidence="2" type="ORF">DL346_08980</name>
</gene>
<proteinExistence type="predicted"/>
<comment type="caution">
    <text evidence="2">The sequence shown here is derived from an EMBL/GenBank/DDBJ whole genome shotgun (WGS) entry which is preliminary data.</text>
</comment>
<dbReference type="EMBL" id="QLUW01000001">
    <property type="protein sequence ID" value="RAP78535.1"/>
    <property type="molecule type" value="Genomic_DNA"/>
</dbReference>
<dbReference type="AlphaFoldDB" id="A0A328UC83"/>
<reference evidence="2 3" key="1">
    <citation type="submission" date="2018-06" db="EMBL/GenBank/DDBJ databases">
        <title>Paenibacillus montanisoli sp. nov., isolated from mountain area soil.</title>
        <authorList>
            <person name="Wu M."/>
        </authorList>
    </citation>
    <scope>NUCLEOTIDE SEQUENCE [LARGE SCALE GENOMIC DNA]</scope>
    <source>
        <strain evidence="2 3">RA17</strain>
    </source>
</reference>
<protein>
    <submittedName>
        <fullName evidence="2">Uncharacterized protein</fullName>
    </submittedName>
</protein>
<evidence type="ECO:0000256" key="1">
    <source>
        <dbReference type="SAM" id="Phobius"/>
    </source>
</evidence>
<dbReference type="RefSeq" id="WP_112881658.1">
    <property type="nucleotide sequence ID" value="NZ_QLUW01000001.1"/>
</dbReference>
<dbReference type="Proteomes" id="UP000249260">
    <property type="component" value="Unassembled WGS sequence"/>
</dbReference>
<evidence type="ECO:0000313" key="3">
    <source>
        <dbReference type="Proteomes" id="UP000249260"/>
    </source>
</evidence>
<dbReference type="OrthoDB" id="9848824at2"/>
<keyword evidence="1" id="KW-1133">Transmembrane helix</keyword>
<feature type="transmembrane region" description="Helical" evidence="1">
    <location>
        <begin position="42"/>
        <end position="59"/>
    </location>
</feature>
<accession>A0A328UC83</accession>
<sequence length="114" mass="13101">MSDDNIVVDKEDLSKKMDFCLSATRIKIVIESMKNKGNKYRFIFYLISILDSIFNGFGLKSIVNSRIKYVLNLKITGEEAYISVKFDAYQNKDPFLIGKSNNVEVVSCEKTRNK</sequence>
<organism evidence="2 3">
    <name type="scientific">Paenibacillus montanisoli</name>
    <dbReference type="NCBI Taxonomy" id="2081970"/>
    <lineage>
        <taxon>Bacteria</taxon>
        <taxon>Bacillati</taxon>
        <taxon>Bacillota</taxon>
        <taxon>Bacilli</taxon>
        <taxon>Bacillales</taxon>
        <taxon>Paenibacillaceae</taxon>
        <taxon>Paenibacillus</taxon>
    </lineage>
</organism>
<name>A0A328UC83_9BACL</name>
<keyword evidence="1" id="KW-0812">Transmembrane</keyword>
<keyword evidence="1" id="KW-0472">Membrane</keyword>
<keyword evidence="3" id="KW-1185">Reference proteome</keyword>
<evidence type="ECO:0000313" key="2">
    <source>
        <dbReference type="EMBL" id="RAP78535.1"/>
    </source>
</evidence>